<accession>A0ACC5T496</accession>
<evidence type="ECO:0000313" key="2">
    <source>
        <dbReference type="Proteomes" id="UP000823773"/>
    </source>
</evidence>
<comment type="caution">
    <text evidence="1">The sequence shown here is derived from an EMBL/GenBank/DDBJ whole genome shotgun (WGS) entry which is preliminary data.</text>
</comment>
<sequence>MITLARWATLIILLLAPVLWWAEPGLAVIPPMGANKNGSTAILIRGSDSGVHLLDSPRAYCERLGTPGFYCECIVADRMASAALIGFPFSQSLHEATLTEPYQNET</sequence>
<dbReference type="Proteomes" id="UP000823773">
    <property type="component" value="Unassembled WGS sequence"/>
</dbReference>
<dbReference type="EMBL" id="JAGGJR010000012">
    <property type="protein sequence ID" value="MBP1875799.1"/>
    <property type="molecule type" value="Genomic_DNA"/>
</dbReference>
<proteinExistence type="predicted"/>
<evidence type="ECO:0000313" key="1">
    <source>
        <dbReference type="EMBL" id="MBP1875799.1"/>
    </source>
</evidence>
<protein>
    <submittedName>
        <fullName evidence="1">Uncharacterized protein</fullName>
    </submittedName>
</protein>
<reference evidence="1" key="1">
    <citation type="submission" date="2021-03" db="EMBL/GenBank/DDBJ databases">
        <title>Genomic Encyclopedia of Type Strains, Phase IV (KMG-IV): sequencing the most valuable type-strain genomes for metagenomic binning, comparative biology and taxonomic classification.</title>
        <authorList>
            <person name="Goeker M."/>
        </authorList>
    </citation>
    <scope>NUCLEOTIDE SEQUENCE</scope>
    <source>
        <strain evidence="1">DSM 18131</strain>
    </source>
</reference>
<name>A0ACC5T496_ENSAD</name>
<keyword evidence="2" id="KW-1185">Reference proteome</keyword>
<organism evidence="1 2">
    <name type="scientific">Ensifer adhaerens</name>
    <name type="common">Sinorhizobium morelense</name>
    <dbReference type="NCBI Taxonomy" id="106592"/>
    <lineage>
        <taxon>Bacteria</taxon>
        <taxon>Pseudomonadati</taxon>
        <taxon>Pseudomonadota</taxon>
        <taxon>Alphaproteobacteria</taxon>
        <taxon>Hyphomicrobiales</taxon>
        <taxon>Rhizobiaceae</taxon>
        <taxon>Sinorhizobium/Ensifer group</taxon>
        <taxon>Ensifer</taxon>
    </lineage>
</organism>
<gene>
    <name evidence="1" type="ORF">J2Z19_005536</name>
</gene>